<name>A0A9D7XTB4_9BACT</name>
<keyword evidence="1" id="KW-0732">Signal</keyword>
<organism evidence="2 3">
    <name type="scientific">Candidatus Opimibacter skivensis</name>
    <dbReference type="NCBI Taxonomy" id="2982028"/>
    <lineage>
        <taxon>Bacteria</taxon>
        <taxon>Pseudomonadati</taxon>
        <taxon>Bacteroidota</taxon>
        <taxon>Saprospiria</taxon>
        <taxon>Saprospirales</taxon>
        <taxon>Saprospiraceae</taxon>
        <taxon>Candidatus Opimibacter</taxon>
    </lineage>
</organism>
<dbReference type="Proteomes" id="UP000808337">
    <property type="component" value="Unassembled WGS sequence"/>
</dbReference>
<dbReference type="EMBL" id="JADKGY010000020">
    <property type="protein sequence ID" value="MBK9983488.1"/>
    <property type="molecule type" value="Genomic_DNA"/>
</dbReference>
<sequence length="192" mass="22076">MKFLLSLCLIISSLSLFAQETASIEYSPDVDFNWGIFKGKVNPHHVASMGKNTAAVTVSSINYTTQVKGKTAIVKVTALFLPFESWTRYPKLEHPDEALNHEKRHFDICEIYARKIRQAIVMNHFSRTKFSSSLENIFNKITSEYRAEQNKYDRETKHSMDTEQQLKWNKSIDARLASLRAYSSSTVKVSLF</sequence>
<feature type="chain" id="PRO_5038584843" evidence="1">
    <location>
        <begin position="19"/>
        <end position="192"/>
    </location>
</feature>
<evidence type="ECO:0000313" key="2">
    <source>
        <dbReference type="EMBL" id="MBK9983488.1"/>
    </source>
</evidence>
<accession>A0A9D7XTB4</accession>
<feature type="signal peptide" evidence="1">
    <location>
        <begin position="1"/>
        <end position="18"/>
    </location>
</feature>
<dbReference type="InterPro" id="IPR010321">
    <property type="entry name" value="DUF922"/>
</dbReference>
<comment type="caution">
    <text evidence="2">The sequence shown here is derived from an EMBL/GenBank/DDBJ whole genome shotgun (WGS) entry which is preliminary data.</text>
</comment>
<proteinExistence type="predicted"/>
<evidence type="ECO:0000313" key="3">
    <source>
        <dbReference type="Proteomes" id="UP000808337"/>
    </source>
</evidence>
<reference evidence="2 3" key="1">
    <citation type="submission" date="2020-10" db="EMBL/GenBank/DDBJ databases">
        <title>Connecting structure to function with the recovery of over 1000 high-quality activated sludge metagenome-assembled genomes encoding full-length rRNA genes using long-read sequencing.</title>
        <authorList>
            <person name="Singleton C.M."/>
            <person name="Petriglieri F."/>
            <person name="Kristensen J.M."/>
            <person name="Kirkegaard R.H."/>
            <person name="Michaelsen T.Y."/>
            <person name="Andersen M.H."/>
            <person name="Karst S.M."/>
            <person name="Dueholm M.S."/>
            <person name="Nielsen P.H."/>
            <person name="Albertsen M."/>
        </authorList>
    </citation>
    <scope>NUCLEOTIDE SEQUENCE [LARGE SCALE GENOMIC DNA]</scope>
    <source>
        <strain evidence="2">Ribe_18-Q3-R11-54_MAXAC.273</strain>
    </source>
</reference>
<protein>
    <submittedName>
        <fullName evidence="2">DUF922 domain-containing protein</fullName>
    </submittedName>
</protein>
<dbReference type="Pfam" id="PF06037">
    <property type="entry name" value="DUF922"/>
    <property type="match status" value="1"/>
</dbReference>
<dbReference type="AlphaFoldDB" id="A0A9D7XTB4"/>
<evidence type="ECO:0000256" key="1">
    <source>
        <dbReference type="SAM" id="SignalP"/>
    </source>
</evidence>
<gene>
    <name evidence="2" type="ORF">IPP15_14065</name>
</gene>